<evidence type="ECO:0000313" key="2">
    <source>
        <dbReference type="EMBL" id="MCU9837188.1"/>
    </source>
</evidence>
<gene>
    <name evidence="2" type="ORF">OEZ49_05380</name>
</gene>
<keyword evidence="1" id="KW-0812">Transmembrane</keyword>
<dbReference type="SUPFAM" id="SSF55785">
    <property type="entry name" value="PYP-like sensor domain (PAS domain)"/>
    <property type="match status" value="2"/>
</dbReference>
<protein>
    <submittedName>
        <fullName evidence="2">PAS-domain containing protein</fullName>
    </submittedName>
</protein>
<dbReference type="Pfam" id="PF12860">
    <property type="entry name" value="PAS_7"/>
    <property type="match status" value="1"/>
</dbReference>
<dbReference type="InterPro" id="IPR035965">
    <property type="entry name" value="PAS-like_dom_sf"/>
</dbReference>
<sequence>MIAKVGVGVLDAIMAEWVALAVICLSSAGLTAWYLSTPRQLSGFSRDLLTAEDAAPHVFLFDGSTVIGSSHLGDDRHVLNWEELRQKLSDEFPGFPPDPDTVEQEGEIVVEPIDGRTGREVFCEWVDGVVRVELRSGSKGQHALRRSDPDPIRMAMDPAPYPVWHLDNAGKIRWCNAAYVALARKLRNGNLDLYEPLFPKVEELGGDRKKSRVSISVFPTQAKLWFDVVVVPQESGSLCYAVDINAVVDAEVAQRNFVQTLAKTFAQLSIGLAIFDRNRQLALFNPALIDLTCLPADFLTSRPSVSSFFDRLRNLNMMPEPKNYGGWRQEMNDLLQAASDGMYRETWTLPSGSVYSVNGRPHPDGAIAFLFEDITADITLTRRFRSELELGQDVLDHIEDAIVVFASDGTLAFSNKAYHTLWKSDPERSFAKVSIVDATRAWQEQCSATPLWGDIRDFVANRENRTLWDGQVRLRDGRPLNCTINPIQNGATMVVFSLTTISKTLTETARIG</sequence>
<keyword evidence="3" id="KW-1185">Reference proteome</keyword>
<accession>A0ABT2WNF6</accession>
<evidence type="ECO:0000256" key="1">
    <source>
        <dbReference type="SAM" id="Phobius"/>
    </source>
</evidence>
<comment type="caution">
    <text evidence="2">The sequence shown here is derived from an EMBL/GenBank/DDBJ whole genome shotgun (WGS) entry which is preliminary data.</text>
</comment>
<dbReference type="Proteomes" id="UP001321014">
    <property type="component" value="Unassembled WGS sequence"/>
</dbReference>
<evidence type="ECO:0000313" key="3">
    <source>
        <dbReference type="Proteomes" id="UP001321014"/>
    </source>
</evidence>
<reference evidence="2 3" key="1">
    <citation type="submission" date="2022-10" db="EMBL/GenBank/DDBJ databases">
        <title>Ruegeria sp. nov., isolated from ocean surface water.</title>
        <authorList>
            <person name="He W."/>
            <person name="Wang L."/>
            <person name="Zhang D.-F."/>
        </authorList>
    </citation>
    <scope>NUCLEOTIDE SEQUENCE [LARGE SCALE GENOMIC DNA]</scope>
    <source>
        <strain evidence="2 3">WL0004</strain>
    </source>
</reference>
<organism evidence="2 3">
    <name type="scientific">Ruegeria marisflavi</name>
    <dbReference type="NCBI Taxonomy" id="2984152"/>
    <lineage>
        <taxon>Bacteria</taxon>
        <taxon>Pseudomonadati</taxon>
        <taxon>Pseudomonadota</taxon>
        <taxon>Alphaproteobacteria</taxon>
        <taxon>Rhodobacterales</taxon>
        <taxon>Roseobacteraceae</taxon>
        <taxon>Ruegeria</taxon>
    </lineage>
</organism>
<name>A0ABT2WNF6_9RHOB</name>
<dbReference type="EMBL" id="JAOVQN010000004">
    <property type="protein sequence ID" value="MCU9837188.1"/>
    <property type="molecule type" value="Genomic_DNA"/>
</dbReference>
<proteinExistence type="predicted"/>
<keyword evidence="1" id="KW-0472">Membrane</keyword>
<dbReference type="RefSeq" id="WP_263387355.1">
    <property type="nucleotide sequence ID" value="NZ_JAOVQN010000004.1"/>
</dbReference>
<keyword evidence="1" id="KW-1133">Transmembrane helix</keyword>
<dbReference type="Gene3D" id="3.30.450.20">
    <property type="entry name" value="PAS domain"/>
    <property type="match status" value="1"/>
</dbReference>
<feature type="transmembrane region" description="Helical" evidence="1">
    <location>
        <begin position="12"/>
        <end position="35"/>
    </location>
</feature>